<reference evidence="1" key="1">
    <citation type="submission" date="2011-11" db="EMBL/GenBank/DDBJ databases">
        <title>Improved High-Quality Draft sequence of Desulfovibrio sp. U5L.</title>
        <authorList>
            <consortium name="US DOE Joint Genome Institute"/>
            <person name="Lucas S."/>
            <person name="Han J."/>
            <person name="Lapidus A."/>
            <person name="Cheng J.-F."/>
            <person name="Goodwin L."/>
            <person name="Pitluck S."/>
            <person name="Peters L."/>
            <person name="Ovchinnikova G."/>
            <person name="Held B."/>
            <person name="Detter J.C."/>
            <person name="Han C."/>
            <person name="Tapia R."/>
            <person name="Land M."/>
            <person name="Hauser L."/>
            <person name="Kyrpides N."/>
            <person name="Ivanova N."/>
            <person name="Pagani I."/>
            <person name="Gabster J."/>
            <person name="Walker C."/>
            <person name="Stolyar S."/>
            <person name="Stahl D."/>
            <person name="Arkin A."/>
            <person name="Dehal P."/>
            <person name="Hazen T."/>
            <person name="Woyke T."/>
        </authorList>
    </citation>
    <scope>NUCLEOTIDE SEQUENCE [LARGE SCALE GENOMIC DNA]</scope>
    <source>
        <strain evidence="1">U5L</strain>
    </source>
</reference>
<dbReference type="GO" id="GO:0005829">
    <property type="term" value="C:cytosol"/>
    <property type="evidence" value="ECO:0007669"/>
    <property type="project" value="TreeGrafter"/>
</dbReference>
<name>I2Q2G3_9BACT</name>
<dbReference type="PROSITE" id="PS51197">
    <property type="entry name" value="HTH_RRF2_2"/>
    <property type="match status" value="1"/>
</dbReference>
<proteinExistence type="predicted"/>
<dbReference type="InterPro" id="IPR000944">
    <property type="entry name" value="Tscrpt_reg_Rrf2"/>
</dbReference>
<dbReference type="GO" id="GO:0003700">
    <property type="term" value="F:DNA-binding transcription factor activity"/>
    <property type="evidence" value="ECO:0007669"/>
    <property type="project" value="TreeGrafter"/>
</dbReference>
<accession>I2Q2G3</accession>
<dbReference type="NCBIfam" id="TIGR00738">
    <property type="entry name" value="rrf2_super"/>
    <property type="match status" value="1"/>
</dbReference>
<dbReference type="Gene3D" id="1.10.10.10">
    <property type="entry name" value="Winged helix-like DNA-binding domain superfamily/Winged helix DNA-binding domain"/>
    <property type="match status" value="1"/>
</dbReference>
<dbReference type="InterPro" id="IPR036390">
    <property type="entry name" value="WH_DNA-bd_sf"/>
</dbReference>
<dbReference type="PANTHER" id="PTHR33221">
    <property type="entry name" value="WINGED HELIX-TURN-HELIX TRANSCRIPTIONAL REGULATOR, RRF2 FAMILY"/>
    <property type="match status" value="1"/>
</dbReference>
<dbReference type="EMBL" id="JH600068">
    <property type="protein sequence ID" value="EIG53969.1"/>
    <property type="molecule type" value="Genomic_DNA"/>
</dbReference>
<dbReference type="HOGENOM" id="CLU_107144_1_3_7"/>
<dbReference type="PANTHER" id="PTHR33221:SF15">
    <property type="entry name" value="HTH-TYPE TRANSCRIPTIONAL REGULATOR YWGB-RELATED"/>
    <property type="match status" value="1"/>
</dbReference>
<dbReference type="InterPro" id="IPR036388">
    <property type="entry name" value="WH-like_DNA-bd_sf"/>
</dbReference>
<sequence length="145" mass="16167">MRLTRAGEYAIRCVLHLSMHRDRPVITRKEIAEAMDIPAQFLGKVAQNLARAGIIAIRQGAQGGYELVRRPEDITLLSLVEAIDGEIFLNDCISRPESCDRRKLCSVHRVWDKARSQLRETLGATTLAELAETESKACAKRPDGP</sequence>
<dbReference type="STRING" id="596152.DesU5LDRAFT_2303"/>
<dbReference type="eggNOG" id="COG1959">
    <property type="taxonomic scope" value="Bacteria"/>
</dbReference>
<dbReference type="OrthoDB" id="9800519at2"/>
<dbReference type="SUPFAM" id="SSF46785">
    <property type="entry name" value="Winged helix' DNA-binding domain"/>
    <property type="match status" value="1"/>
</dbReference>
<dbReference type="Pfam" id="PF02082">
    <property type="entry name" value="Rrf2"/>
    <property type="match status" value="1"/>
</dbReference>
<organism evidence="1">
    <name type="scientific">Desulfovibrio sp. U5L</name>
    <dbReference type="NCBI Taxonomy" id="596152"/>
    <lineage>
        <taxon>Bacteria</taxon>
        <taxon>Pseudomonadati</taxon>
        <taxon>Thermodesulfobacteriota</taxon>
        <taxon>Desulfovibrionia</taxon>
        <taxon>Desulfovibrionales</taxon>
        <taxon>Desulfovibrionaceae</taxon>
        <taxon>Desulfovibrio</taxon>
    </lineage>
</organism>
<gene>
    <name evidence="1" type="ORF">DesU5LDRAFT_2303</name>
</gene>
<evidence type="ECO:0000313" key="1">
    <source>
        <dbReference type="EMBL" id="EIG53969.1"/>
    </source>
</evidence>
<protein>
    <submittedName>
        <fullName evidence="1">Rrf2 family protein, putative transcriptional regulator</fullName>
    </submittedName>
</protein>
<dbReference type="AlphaFoldDB" id="I2Q2G3"/>